<dbReference type="Pfam" id="PF21953">
    <property type="entry name" value="NadN_nucleosid_C"/>
    <property type="match status" value="1"/>
</dbReference>
<dbReference type="CDD" id="cd07407">
    <property type="entry name" value="MPP_YHR202W_N"/>
    <property type="match status" value="1"/>
</dbReference>
<dbReference type="InterPro" id="IPR014485">
    <property type="entry name" value="Pesterase_C1039"/>
</dbReference>
<feature type="domain" description="Putative 5'-nucleotidase C-terminal" evidence="3">
    <location>
        <begin position="415"/>
        <end position="617"/>
    </location>
</feature>
<dbReference type="GO" id="GO:0005576">
    <property type="term" value="C:extracellular region"/>
    <property type="evidence" value="ECO:0007669"/>
    <property type="project" value="UniProtKB-ARBA"/>
</dbReference>
<feature type="chain" id="PRO_5012520041" evidence="1">
    <location>
        <begin position="16"/>
        <end position="660"/>
    </location>
</feature>
<dbReference type="InterPro" id="IPR004843">
    <property type="entry name" value="Calcineurin-like_PHP"/>
</dbReference>
<reference evidence="4" key="1">
    <citation type="submission" date="2014-02" db="EMBL/GenBank/DDBJ databases">
        <authorList>
            <person name="Genoscope - CEA"/>
        </authorList>
    </citation>
    <scope>NUCLEOTIDE SEQUENCE</scope>
    <source>
        <strain evidence="4">LS3</strain>
    </source>
</reference>
<dbReference type="Gene3D" id="3.60.21.10">
    <property type="match status" value="1"/>
</dbReference>
<proteinExistence type="predicted"/>
<dbReference type="PANTHER" id="PTHR11575:SF22">
    <property type="entry name" value="ADL392WP"/>
    <property type="match status" value="1"/>
</dbReference>
<dbReference type="InterPro" id="IPR041823">
    <property type="entry name" value="YHR202W_N"/>
</dbReference>
<dbReference type="EMBL" id="HG937694">
    <property type="protein sequence ID" value="CDP37574.1"/>
    <property type="molecule type" value="Genomic_DNA"/>
</dbReference>
<name>A0A060T9U7_BLAAD</name>
<dbReference type="InterPro" id="IPR036907">
    <property type="entry name" value="5'-Nucleotdase_C_sf"/>
</dbReference>
<dbReference type="Pfam" id="PF00149">
    <property type="entry name" value="Metallophos"/>
    <property type="match status" value="1"/>
</dbReference>
<dbReference type="SUPFAM" id="SSF55816">
    <property type="entry name" value="5'-nucleotidase (syn. UDP-sugar hydrolase), C-terminal domain"/>
    <property type="match status" value="1"/>
</dbReference>
<dbReference type="PhylomeDB" id="A0A060T9U7"/>
<dbReference type="InterPro" id="IPR006179">
    <property type="entry name" value="5_nucleotidase/apyrase"/>
</dbReference>
<dbReference type="PIRSF" id="PIRSF017316">
    <property type="entry name" value="Pesterase_C1039"/>
    <property type="match status" value="1"/>
</dbReference>
<sequence length="660" mass="74796">MNPLIVILLALGARCDPSPDPNLAEVIDHAYSVIDEFVDEVIDAVGPQPLELKEPDGLRAELGPVLLDINDKNDEKSEIRPLQWGDINFLHTTDTHGWLPGHVLEPQFSADWGDYISFVHHMRAMADRQGIDLLVVDSGDRHDGNGFSDATDPDGDISERVFIKGDFDVVTIGNHELYHDELVRQEHEIVAKELGEKYLTSNVDILLDDGTWVPVANRYRYFTTKNQGLKVMAFGFLFDFTGNCPNSRVTRVADAVQQDWFQDAIRKDVDLFLVATHIPARYFDEMQILVDAIRAVKPSAIIQAFAGHSHIRDYTVLDDRATALQSGRFLETVGFASIRLGHESDSGDEDVPKVEFGRSYIDFNVRSLSFHSNTSLNPSEPNFFYTPEGDAVTKEIIQTRQMLNLTDVLGCVPQSYYTNRAPFPGPNNIFSLMQDTILPMVQHVDEEGDENRTGEPRFILTNTGSIRYDLVKGPFTKDTGYIVSPFPSQWYFVPSVNISKARQVKKLLNSQRQVLMARDRKIVLDFSELGLPNERVPEQVHESEIQWDHDHPISLASVDTMRSGGYVTYDDLGHDGDDTPHKPWPYYHVPNVIQAETNVDKDSDQVDIVFNAFMRPFMEKVFEELDLAHLNRTSFALYNEGDSVIDLLPTFFSVEKYKCY</sequence>
<keyword evidence="1" id="KW-0732">Signal</keyword>
<dbReference type="Gene3D" id="3.90.780.10">
    <property type="entry name" value="5'-Nucleotidase, C-terminal domain"/>
    <property type="match status" value="2"/>
</dbReference>
<dbReference type="FunFam" id="3.60.21.10:FF:000043">
    <property type="entry name" value="Ser/Thr protein phosphatase family"/>
    <property type="match status" value="1"/>
</dbReference>
<dbReference type="SUPFAM" id="SSF56300">
    <property type="entry name" value="Metallo-dependent phosphatases"/>
    <property type="match status" value="1"/>
</dbReference>
<evidence type="ECO:0000256" key="1">
    <source>
        <dbReference type="SAM" id="SignalP"/>
    </source>
</evidence>
<protein>
    <submittedName>
        <fullName evidence="4">ARAD1D14564p</fullName>
    </submittedName>
</protein>
<evidence type="ECO:0000259" key="2">
    <source>
        <dbReference type="Pfam" id="PF00149"/>
    </source>
</evidence>
<dbReference type="PANTHER" id="PTHR11575">
    <property type="entry name" value="5'-NUCLEOTIDASE-RELATED"/>
    <property type="match status" value="1"/>
</dbReference>
<dbReference type="GO" id="GO:0005829">
    <property type="term" value="C:cytosol"/>
    <property type="evidence" value="ECO:0007669"/>
    <property type="project" value="TreeGrafter"/>
</dbReference>
<gene>
    <name evidence="4" type="ORF">GNLVRS02_ARAD1D14564g</name>
</gene>
<dbReference type="AlphaFoldDB" id="A0A060T9U7"/>
<dbReference type="InterPro" id="IPR053828">
    <property type="entry name" value="Nucleosidase_C"/>
</dbReference>
<accession>A0A060T9U7</accession>
<feature type="signal peptide" evidence="1">
    <location>
        <begin position="1"/>
        <end position="15"/>
    </location>
</feature>
<organism evidence="4">
    <name type="scientific">Blastobotrys adeninivorans</name>
    <name type="common">Yeast</name>
    <name type="synonym">Arxula adeninivorans</name>
    <dbReference type="NCBI Taxonomy" id="409370"/>
    <lineage>
        <taxon>Eukaryota</taxon>
        <taxon>Fungi</taxon>
        <taxon>Dikarya</taxon>
        <taxon>Ascomycota</taxon>
        <taxon>Saccharomycotina</taxon>
        <taxon>Dipodascomycetes</taxon>
        <taxon>Dipodascales</taxon>
        <taxon>Trichomonascaceae</taxon>
        <taxon>Blastobotrys</taxon>
    </lineage>
</organism>
<evidence type="ECO:0000313" key="4">
    <source>
        <dbReference type="EMBL" id="CDP37574.1"/>
    </source>
</evidence>
<dbReference type="GO" id="GO:0009166">
    <property type="term" value="P:nucleotide catabolic process"/>
    <property type="evidence" value="ECO:0007669"/>
    <property type="project" value="InterPro"/>
</dbReference>
<reference evidence="4" key="2">
    <citation type="submission" date="2014-06" db="EMBL/GenBank/DDBJ databases">
        <title>The complete genome of Blastobotrys (Arxula) adeninivorans LS3 - a yeast of biotechnological interest.</title>
        <authorList>
            <person name="Kunze G."/>
            <person name="Gaillardin C."/>
            <person name="Czernicka M."/>
            <person name="Durrens P."/>
            <person name="Martin T."/>
            <person name="Boer E."/>
            <person name="Gabaldon T."/>
            <person name="Cruz J."/>
            <person name="Talla E."/>
            <person name="Marck C."/>
            <person name="Goffeau A."/>
            <person name="Barbe V."/>
            <person name="Baret P."/>
            <person name="Baronian K."/>
            <person name="Beier S."/>
            <person name="Bleykasten C."/>
            <person name="Bode R."/>
            <person name="Casaregola S."/>
            <person name="Despons L."/>
            <person name="Fairhead C."/>
            <person name="Giersberg M."/>
            <person name="Gierski P."/>
            <person name="Hahnel U."/>
            <person name="Hartmann A."/>
            <person name="Jankowska D."/>
            <person name="Jubin C."/>
            <person name="Jung P."/>
            <person name="Lafontaine I."/>
            <person name="Leh-Louis V."/>
            <person name="Lemaire M."/>
            <person name="Marcet-Houben M."/>
            <person name="Mascher M."/>
            <person name="Morel G."/>
            <person name="Richard G.-F."/>
            <person name="Riechen J."/>
            <person name="Sacerdot C."/>
            <person name="Sarkar A."/>
            <person name="Savel G."/>
            <person name="Schacherer J."/>
            <person name="Sherman D."/>
            <person name="Straub M.-L."/>
            <person name="Stein N."/>
            <person name="Thierry A."/>
            <person name="Trautwein-Schult A."/>
            <person name="Westhof E."/>
            <person name="Worch S."/>
            <person name="Dujon B."/>
            <person name="Souciet J.-L."/>
            <person name="Wincker P."/>
            <person name="Scholz U."/>
            <person name="Neuveglise N."/>
        </authorList>
    </citation>
    <scope>NUCLEOTIDE SEQUENCE</scope>
    <source>
        <strain evidence="4">LS3</strain>
    </source>
</reference>
<dbReference type="GO" id="GO:0016787">
    <property type="term" value="F:hydrolase activity"/>
    <property type="evidence" value="ECO:0007669"/>
    <property type="project" value="InterPro"/>
</dbReference>
<evidence type="ECO:0000259" key="3">
    <source>
        <dbReference type="Pfam" id="PF21953"/>
    </source>
</evidence>
<dbReference type="InterPro" id="IPR029052">
    <property type="entry name" value="Metallo-depent_PP-like"/>
</dbReference>
<feature type="domain" description="Calcineurin-like phosphoesterase" evidence="2">
    <location>
        <begin position="88"/>
        <end position="311"/>
    </location>
</feature>